<proteinExistence type="predicted"/>
<sequence length="38" mass="4462">MKRIIPLISVNVSVLLEGRERDGLTFNLNRIFRSVYIE</sequence>
<name>A0ABT9W520_9BACI</name>
<keyword evidence="2" id="KW-1185">Reference proteome</keyword>
<accession>A0ABT9W520</accession>
<protein>
    <submittedName>
        <fullName evidence="1">Uncharacterized protein</fullName>
    </submittedName>
</protein>
<organism evidence="1 2">
    <name type="scientific">Caldalkalibacillus horti</name>
    <dbReference type="NCBI Taxonomy" id="77523"/>
    <lineage>
        <taxon>Bacteria</taxon>
        <taxon>Bacillati</taxon>
        <taxon>Bacillota</taxon>
        <taxon>Bacilli</taxon>
        <taxon>Bacillales</taxon>
        <taxon>Bacillaceae</taxon>
        <taxon>Caldalkalibacillus</taxon>
    </lineage>
</organism>
<comment type="caution">
    <text evidence="1">The sequence shown here is derived from an EMBL/GenBank/DDBJ whole genome shotgun (WGS) entry which is preliminary data.</text>
</comment>
<evidence type="ECO:0000313" key="1">
    <source>
        <dbReference type="EMBL" id="MDQ0168230.1"/>
    </source>
</evidence>
<gene>
    <name evidence="1" type="ORF">J2S11_004183</name>
</gene>
<dbReference type="Proteomes" id="UP001235840">
    <property type="component" value="Unassembled WGS sequence"/>
</dbReference>
<dbReference type="EMBL" id="JAUSTY010000026">
    <property type="protein sequence ID" value="MDQ0168230.1"/>
    <property type="molecule type" value="Genomic_DNA"/>
</dbReference>
<evidence type="ECO:0000313" key="2">
    <source>
        <dbReference type="Proteomes" id="UP001235840"/>
    </source>
</evidence>
<reference evidence="1 2" key="1">
    <citation type="submission" date="2023-07" db="EMBL/GenBank/DDBJ databases">
        <title>Genomic Encyclopedia of Type Strains, Phase IV (KMG-IV): sequencing the most valuable type-strain genomes for metagenomic binning, comparative biology and taxonomic classification.</title>
        <authorList>
            <person name="Goeker M."/>
        </authorList>
    </citation>
    <scope>NUCLEOTIDE SEQUENCE [LARGE SCALE GENOMIC DNA]</scope>
    <source>
        <strain evidence="1 2">DSM 12751</strain>
    </source>
</reference>